<reference evidence="1 2" key="1">
    <citation type="journal article" date="2020" name="Microb. Genom.">
        <title>Genetic diversity of clinical and environmental Mucorales isolates obtained from an investigation of mucormycosis cases among solid organ transplant recipients.</title>
        <authorList>
            <person name="Nguyen M.H."/>
            <person name="Kaul D."/>
            <person name="Muto C."/>
            <person name="Cheng S.J."/>
            <person name="Richter R.A."/>
            <person name="Bruno V.M."/>
            <person name="Liu G."/>
            <person name="Beyhan S."/>
            <person name="Sundermann A.J."/>
            <person name="Mounaud S."/>
            <person name="Pasculle A.W."/>
            <person name="Nierman W.C."/>
            <person name="Driscoll E."/>
            <person name="Cumbie R."/>
            <person name="Clancy C.J."/>
            <person name="Dupont C.L."/>
        </authorList>
    </citation>
    <scope>NUCLEOTIDE SEQUENCE [LARGE SCALE GENOMIC DNA]</scope>
    <source>
        <strain evidence="1 2">GL24</strain>
    </source>
</reference>
<comment type="caution">
    <text evidence="1">The sequence shown here is derived from an EMBL/GenBank/DDBJ whole genome shotgun (WGS) entry which is preliminary data.</text>
</comment>
<sequence>MQPIEDRQHGGVCAHRRGDRVNRAVQVVGLAAEDDQVERSLRGERGQGIGSDMLHRETGIAQRAADDQSVAVQLGGACWADQEGHVHASLGQPTAEVTAGTAGTENQDAHCTFTVSGGIRPAIVPEIAGKKSRAWARLYG</sequence>
<organism evidence="1 2">
    <name type="scientific">Rhizopus delemar</name>
    <dbReference type="NCBI Taxonomy" id="936053"/>
    <lineage>
        <taxon>Eukaryota</taxon>
        <taxon>Fungi</taxon>
        <taxon>Fungi incertae sedis</taxon>
        <taxon>Mucoromycota</taxon>
        <taxon>Mucoromycotina</taxon>
        <taxon>Mucoromycetes</taxon>
        <taxon>Mucorales</taxon>
        <taxon>Mucorineae</taxon>
        <taxon>Rhizopodaceae</taxon>
        <taxon>Rhizopus</taxon>
    </lineage>
</organism>
<name>A0A9P7C2E4_9FUNG</name>
<gene>
    <name evidence="1" type="ORF">G6F50_016086</name>
</gene>
<keyword evidence="2" id="KW-1185">Reference proteome</keyword>
<evidence type="ECO:0000313" key="2">
    <source>
        <dbReference type="Proteomes" id="UP000740926"/>
    </source>
</evidence>
<dbReference type="AlphaFoldDB" id="A0A9P7C2E4"/>
<proteinExistence type="predicted"/>
<accession>A0A9P7C2E4</accession>
<protein>
    <submittedName>
        <fullName evidence="1">Uncharacterized protein</fullName>
    </submittedName>
</protein>
<dbReference type="Proteomes" id="UP000740926">
    <property type="component" value="Unassembled WGS sequence"/>
</dbReference>
<evidence type="ECO:0000313" key="1">
    <source>
        <dbReference type="EMBL" id="KAG1532808.1"/>
    </source>
</evidence>
<dbReference type="EMBL" id="JAANIU010009649">
    <property type="protein sequence ID" value="KAG1532808.1"/>
    <property type="molecule type" value="Genomic_DNA"/>
</dbReference>